<dbReference type="RefSeq" id="WP_206253507.1">
    <property type="nucleotide sequence ID" value="NZ_CP071060.1"/>
</dbReference>
<protein>
    <submittedName>
        <fullName evidence="2">Uncharacterized protein</fullName>
    </submittedName>
</protein>
<dbReference type="Proteomes" id="UP000663570">
    <property type="component" value="Chromosome"/>
</dbReference>
<gene>
    <name evidence="2" type="ORF">JY500_14505</name>
</gene>
<evidence type="ECO:0000313" key="2">
    <source>
        <dbReference type="EMBL" id="QSI75699.1"/>
    </source>
</evidence>
<feature type="region of interest" description="Disordered" evidence="1">
    <location>
        <begin position="67"/>
        <end position="103"/>
    </location>
</feature>
<keyword evidence="3" id="KW-1185">Reference proteome</keyword>
<feature type="compositionally biased region" description="Basic and acidic residues" evidence="1">
    <location>
        <begin position="67"/>
        <end position="78"/>
    </location>
</feature>
<name>A0ABX7M1Q9_9RHOO</name>
<proteinExistence type="predicted"/>
<evidence type="ECO:0000313" key="3">
    <source>
        <dbReference type="Proteomes" id="UP000663570"/>
    </source>
</evidence>
<organism evidence="2 3">
    <name type="scientific">Niveibacterium microcysteis</name>
    <dbReference type="NCBI Taxonomy" id="2811415"/>
    <lineage>
        <taxon>Bacteria</taxon>
        <taxon>Pseudomonadati</taxon>
        <taxon>Pseudomonadota</taxon>
        <taxon>Betaproteobacteria</taxon>
        <taxon>Rhodocyclales</taxon>
        <taxon>Rhodocyclaceae</taxon>
        <taxon>Niveibacterium</taxon>
    </lineage>
</organism>
<reference evidence="2 3" key="1">
    <citation type="submission" date="2021-02" db="EMBL/GenBank/DDBJ databases">
        <title>Niveibacterium changnyeongensis HC41.</title>
        <authorList>
            <person name="Kang M."/>
        </authorList>
    </citation>
    <scope>NUCLEOTIDE SEQUENCE [LARGE SCALE GENOMIC DNA]</scope>
    <source>
        <strain evidence="2 3">HC41</strain>
    </source>
</reference>
<accession>A0ABX7M1Q9</accession>
<evidence type="ECO:0000256" key="1">
    <source>
        <dbReference type="SAM" id="MobiDB-lite"/>
    </source>
</evidence>
<dbReference type="EMBL" id="CP071060">
    <property type="protein sequence ID" value="QSI75699.1"/>
    <property type="molecule type" value="Genomic_DNA"/>
</dbReference>
<sequence>MGQRLAWALTLSLIAHGMAVLAYRPGGAPGTVRFQAHLRPAPAREEVVVTTPSAAVSAERSILSSHASERRLVRRPEAAADTPTATVEATSIAEPRSGRDMADDAKADLGRVLREMSRQEHTLDPARFQRGERREAPRDAVAAALEKRFGRPMPFHEESNWVDANGAMSWRIATEAGAVCFKELPTQVLLSAPGQGIRSSILVPMLCD</sequence>